<name>A0A9X8ZZE8_BACCE</name>
<organism evidence="1 2">
    <name type="scientific">Bacillus cereus</name>
    <dbReference type="NCBI Taxonomy" id="1396"/>
    <lineage>
        <taxon>Bacteria</taxon>
        <taxon>Bacillati</taxon>
        <taxon>Bacillota</taxon>
        <taxon>Bacilli</taxon>
        <taxon>Bacillales</taxon>
        <taxon>Bacillaceae</taxon>
        <taxon>Bacillus</taxon>
        <taxon>Bacillus cereus group</taxon>
    </lineage>
</organism>
<evidence type="ECO:0000313" key="2">
    <source>
        <dbReference type="Proteomes" id="UP000308444"/>
    </source>
</evidence>
<proteinExistence type="predicted"/>
<dbReference type="Proteomes" id="UP000308444">
    <property type="component" value="Unassembled WGS sequence"/>
</dbReference>
<evidence type="ECO:0000313" key="1">
    <source>
        <dbReference type="EMBL" id="TKI81417.1"/>
    </source>
</evidence>
<comment type="caution">
    <text evidence="1">The sequence shown here is derived from an EMBL/GenBank/DDBJ whole genome shotgun (WGS) entry which is preliminary data.</text>
</comment>
<accession>A0A9X8ZZE8</accession>
<dbReference type="AlphaFoldDB" id="A0A9X8ZZE8"/>
<gene>
    <name evidence="1" type="ORF">FC695_42860</name>
</gene>
<feature type="non-terminal residue" evidence="1">
    <location>
        <position position="101"/>
    </location>
</feature>
<dbReference type="EMBL" id="SZOH01005031">
    <property type="protein sequence ID" value="TKI81417.1"/>
    <property type="molecule type" value="Genomic_DNA"/>
</dbReference>
<reference evidence="1 2" key="1">
    <citation type="journal article" date="2019" name="Environ. Microbiol.">
        <title>An active ?-lactamase is a part of an orchestrated cell wall stress resistance network of Bacillus subtilis and related rhizosphere species.</title>
        <authorList>
            <person name="Bucher T."/>
            <person name="Keren-Paz A."/>
            <person name="Hausser J."/>
            <person name="Olender T."/>
            <person name="Cytryn E."/>
            <person name="Kolodkin-Gal I."/>
        </authorList>
    </citation>
    <scope>NUCLEOTIDE SEQUENCE [LARGE SCALE GENOMIC DNA]</scope>
    <source>
        <strain evidence="1 2">I32</strain>
    </source>
</reference>
<protein>
    <submittedName>
        <fullName evidence="1">Uncharacterized protein</fullName>
    </submittedName>
</protein>
<sequence length="101" mass="10812">MKRGKFGKILIGTLTIGMLLSQGIPYNVLAEEVNTSTLTGIDDANAILKGLTKEQRNALKTLDTKPGFVISPGINTASPNNVNVIIEFKQASSKIEVLKQA</sequence>